<feature type="region of interest" description="Disordered" evidence="1">
    <location>
        <begin position="68"/>
        <end position="89"/>
    </location>
</feature>
<feature type="compositionally biased region" description="Polar residues" evidence="1">
    <location>
        <begin position="70"/>
        <end position="89"/>
    </location>
</feature>
<reference evidence="2" key="1">
    <citation type="journal article" date="2015" name="Nature">
        <title>Complex archaea that bridge the gap between prokaryotes and eukaryotes.</title>
        <authorList>
            <person name="Spang A."/>
            <person name="Saw J.H."/>
            <person name="Jorgensen S.L."/>
            <person name="Zaremba-Niedzwiedzka K."/>
            <person name="Martijn J."/>
            <person name="Lind A.E."/>
            <person name="van Eijk R."/>
            <person name="Schleper C."/>
            <person name="Guy L."/>
            <person name="Ettema T.J."/>
        </authorList>
    </citation>
    <scope>NUCLEOTIDE SEQUENCE</scope>
</reference>
<organism evidence="2">
    <name type="scientific">marine sediment metagenome</name>
    <dbReference type="NCBI Taxonomy" id="412755"/>
    <lineage>
        <taxon>unclassified sequences</taxon>
        <taxon>metagenomes</taxon>
        <taxon>ecological metagenomes</taxon>
    </lineage>
</organism>
<gene>
    <name evidence="2" type="ORF">LCGC14_3137020</name>
</gene>
<sequence length="89" mass="9714">MTGKNYYLLSFLPSLVTLGDQPPLSCADFLDRLSSLDSPRPGQLGEAVFLSDDLLQREAFLVGELENPAPTRNASRCNRSSLRKTASPS</sequence>
<comment type="caution">
    <text evidence="2">The sequence shown here is derived from an EMBL/GenBank/DDBJ whole genome shotgun (WGS) entry which is preliminary data.</text>
</comment>
<evidence type="ECO:0000256" key="1">
    <source>
        <dbReference type="SAM" id="MobiDB-lite"/>
    </source>
</evidence>
<feature type="non-terminal residue" evidence="2">
    <location>
        <position position="89"/>
    </location>
</feature>
<dbReference type="EMBL" id="LAZR01068649">
    <property type="protein sequence ID" value="KKK49244.1"/>
    <property type="molecule type" value="Genomic_DNA"/>
</dbReference>
<dbReference type="AlphaFoldDB" id="A0A0F8Y507"/>
<accession>A0A0F8Y507</accession>
<name>A0A0F8Y507_9ZZZZ</name>
<proteinExistence type="predicted"/>
<evidence type="ECO:0000313" key="2">
    <source>
        <dbReference type="EMBL" id="KKK49244.1"/>
    </source>
</evidence>
<protein>
    <submittedName>
        <fullName evidence="2">Uncharacterized protein</fullName>
    </submittedName>
</protein>